<name>A0ABQ4Z0F8_9ASTR</name>
<dbReference type="EMBL" id="BQNB010010838">
    <property type="protein sequence ID" value="GJS82627.1"/>
    <property type="molecule type" value="Genomic_DNA"/>
</dbReference>
<reference evidence="2" key="1">
    <citation type="journal article" date="2022" name="Int. J. Mol. Sci.">
        <title>Draft Genome of Tanacetum Coccineum: Genomic Comparison of Closely Related Tanacetum-Family Plants.</title>
        <authorList>
            <person name="Yamashiro T."/>
            <person name="Shiraishi A."/>
            <person name="Nakayama K."/>
            <person name="Satake H."/>
        </authorList>
    </citation>
    <scope>NUCLEOTIDE SEQUENCE</scope>
</reference>
<gene>
    <name evidence="2" type="ORF">Tco_0749168</name>
</gene>
<evidence type="ECO:0000313" key="3">
    <source>
        <dbReference type="Proteomes" id="UP001151760"/>
    </source>
</evidence>
<evidence type="ECO:0000313" key="2">
    <source>
        <dbReference type="EMBL" id="GJS82627.1"/>
    </source>
</evidence>
<keyword evidence="3" id="KW-1185">Reference proteome</keyword>
<organism evidence="2 3">
    <name type="scientific">Tanacetum coccineum</name>
    <dbReference type="NCBI Taxonomy" id="301880"/>
    <lineage>
        <taxon>Eukaryota</taxon>
        <taxon>Viridiplantae</taxon>
        <taxon>Streptophyta</taxon>
        <taxon>Embryophyta</taxon>
        <taxon>Tracheophyta</taxon>
        <taxon>Spermatophyta</taxon>
        <taxon>Magnoliopsida</taxon>
        <taxon>eudicotyledons</taxon>
        <taxon>Gunneridae</taxon>
        <taxon>Pentapetalae</taxon>
        <taxon>asterids</taxon>
        <taxon>campanulids</taxon>
        <taxon>Asterales</taxon>
        <taxon>Asteraceae</taxon>
        <taxon>Asteroideae</taxon>
        <taxon>Anthemideae</taxon>
        <taxon>Anthemidinae</taxon>
        <taxon>Tanacetum</taxon>
    </lineage>
</organism>
<proteinExistence type="predicted"/>
<keyword evidence="1" id="KW-0472">Membrane</keyword>
<sequence>MSVFRCPSSRTPCSRRPGAAPHAVLARCSGDLSVTAWSGGRAVVIPPVLPDLLSLLTVLGYPSPLPTPDVLPARRTDAFSLSLLFSLVCSYPPWTYWFAWLSSLRLPSLRRPLALLGSSSRYSLARLSLHSSSLERLMRSPLFHRLFLLMFLPPTSALLRDLCSLVVLSSGPPALPLAPARLSGGCSAVSRAARPAERALTLPADAAFWTRLALGHSLSIPLRPTVLLVLGLPSSLFSSSSFAFRLRPRSLVFSCTLHLLPSLLKLFLISFCHCRLCWPRPLGPCSASRCCRFFRYFYRFGSRSSDFFRACVLSPPAYLLLAPLLPFDNLPTCLPPLPPSSLSRFYFVTLASSFPYAPLHSLKLRLTLLMLADCMASLFDALDFSLDQTRHLTSRTFGCLPLSLRLCLLELALYPLSYSGSPGLRALALGALRTRPQVRASRSARGPPLSGSCSPLLPARVSRDLPSTDCSLRSSPSLLYFMATRLGALSRQGGLCTPCPLAVFCVCTSRTRSRFY</sequence>
<protein>
    <submittedName>
        <fullName evidence="2">Uncharacterized protein</fullName>
    </submittedName>
</protein>
<accession>A0ABQ4Z0F8</accession>
<feature type="transmembrane region" description="Helical" evidence="1">
    <location>
        <begin position="81"/>
        <end position="101"/>
    </location>
</feature>
<comment type="caution">
    <text evidence="2">The sequence shown here is derived from an EMBL/GenBank/DDBJ whole genome shotgun (WGS) entry which is preliminary data.</text>
</comment>
<reference evidence="2" key="2">
    <citation type="submission" date="2022-01" db="EMBL/GenBank/DDBJ databases">
        <authorList>
            <person name="Yamashiro T."/>
            <person name="Shiraishi A."/>
            <person name="Satake H."/>
            <person name="Nakayama K."/>
        </authorList>
    </citation>
    <scope>NUCLEOTIDE SEQUENCE</scope>
</reference>
<dbReference type="Proteomes" id="UP001151760">
    <property type="component" value="Unassembled WGS sequence"/>
</dbReference>
<keyword evidence="1" id="KW-0812">Transmembrane</keyword>
<evidence type="ECO:0000256" key="1">
    <source>
        <dbReference type="SAM" id="Phobius"/>
    </source>
</evidence>
<keyword evidence="1" id="KW-1133">Transmembrane helix</keyword>